<dbReference type="CDD" id="cd02440">
    <property type="entry name" value="AdoMet_MTases"/>
    <property type="match status" value="1"/>
</dbReference>
<dbReference type="GO" id="GO:0032259">
    <property type="term" value="P:methylation"/>
    <property type="evidence" value="ECO:0007669"/>
    <property type="project" value="UniProtKB-KW"/>
</dbReference>
<name>A0A845U1D8_9PROT</name>
<dbReference type="InterPro" id="IPR029063">
    <property type="entry name" value="SAM-dependent_MTases_sf"/>
</dbReference>
<dbReference type="Gene3D" id="3.40.50.150">
    <property type="entry name" value="Vaccinia Virus protein VP39"/>
    <property type="match status" value="1"/>
</dbReference>
<comment type="caution">
    <text evidence="1">The sequence shown here is derived from an EMBL/GenBank/DDBJ whole genome shotgun (WGS) entry which is preliminary data.</text>
</comment>
<organism evidence="1">
    <name type="scientific">Acidithiobacillus ferrianus</name>
    <dbReference type="NCBI Taxonomy" id="2678518"/>
    <lineage>
        <taxon>Bacteria</taxon>
        <taxon>Pseudomonadati</taxon>
        <taxon>Pseudomonadota</taxon>
        <taxon>Acidithiobacillia</taxon>
        <taxon>Acidithiobacillales</taxon>
        <taxon>Acidithiobacillaceae</taxon>
        <taxon>Acidithiobacillus</taxon>
    </lineage>
</organism>
<dbReference type="GO" id="GO:0008168">
    <property type="term" value="F:methyltransferase activity"/>
    <property type="evidence" value="ECO:0007669"/>
    <property type="project" value="UniProtKB-KW"/>
</dbReference>
<dbReference type="EMBL" id="WNJL01000001">
    <property type="protein sequence ID" value="NDU41106.1"/>
    <property type="molecule type" value="Genomic_DNA"/>
</dbReference>
<reference evidence="1" key="1">
    <citation type="submission" date="2019-11" db="EMBL/GenBank/DDBJ databases">
        <title>Acidithiobacillus ferrianus sp. nov.: a facultatively anaerobic and extremely acidophilic chemolithoautotroph.</title>
        <authorList>
            <person name="Norris P.R."/>
            <person name="Falagan C."/>
            <person name="Moya-Beltran A."/>
            <person name="Castro M."/>
            <person name="Quatrini R."/>
            <person name="Johnson D.B."/>
        </authorList>
    </citation>
    <scope>NUCLEOTIDE SEQUENCE [LARGE SCALE GENOMIC DNA]</scope>
    <source>
        <strain evidence="1">MG</strain>
    </source>
</reference>
<gene>
    <name evidence="1" type="ORF">GL267_00225</name>
</gene>
<dbReference type="SUPFAM" id="SSF53335">
    <property type="entry name" value="S-adenosyl-L-methionine-dependent methyltransferases"/>
    <property type="match status" value="1"/>
</dbReference>
<sequence length="285" mass="32415">MPGEIILQNPFWSHEVIPSRKQLKSALHKTPFFKPLKYIAAIFGRSTYPLPFSHIEPAAPFLNRAIARIGNLPITERNTNNFYSYFSEIWDQGYESELNEQYSSYLPFLRTLPEGQFLDIGCGAGEFIYYLNQNHICAEGVDQDTQEVERATRRGLSVCCASAESHLRESRKKYSGISLLEVIEHISPDIVSPLLSIIFEKLMPGGAVLIETINIKHPLAFHSFYTDPTHQRPVPSDLLVFMLQWHGFVDAQVIYTNPLAFSLSEAKDPTRAYFNYAVFAKKPGH</sequence>
<keyword evidence="1" id="KW-0808">Transferase</keyword>
<dbReference type="Pfam" id="PF13489">
    <property type="entry name" value="Methyltransf_23"/>
    <property type="match status" value="1"/>
</dbReference>
<evidence type="ECO:0000313" key="1">
    <source>
        <dbReference type="EMBL" id="NDU41106.1"/>
    </source>
</evidence>
<protein>
    <submittedName>
        <fullName evidence="1">Methyltransferase domain-containing protein</fullName>
    </submittedName>
</protein>
<dbReference type="AlphaFoldDB" id="A0A845U1D8"/>
<accession>A0A845U1D8</accession>
<proteinExistence type="predicted"/>
<keyword evidence="1" id="KW-0489">Methyltransferase</keyword>